<feature type="transmembrane region" description="Helical" evidence="9">
    <location>
        <begin position="47"/>
        <end position="66"/>
    </location>
</feature>
<dbReference type="InterPro" id="IPR011701">
    <property type="entry name" value="MFS"/>
</dbReference>
<evidence type="ECO:0000313" key="12">
    <source>
        <dbReference type="Proteomes" id="UP001519332"/>
    </source>
</evidence>
<proteinExistence type="inferred from homology"/>
<reference evidence="11 12" key="1">
    <citation type="submission" date="2021-03" db="EMBL/GenBank/DDBJ databases">
        <title>Sequencing the genomes of 1000 actinobacteria strains.</title>
        <authorList>
            <person name="Klenk H.-P."/>
        </authorList>
    </citation>
    <scope>NUCLEOTIDE SEQUENCE [LARGE SCALE GENOMIC DNA]</scope>
    <source>
        <strain evidence="11 12">DSM 46670</strain>
    </source>
</reference>
<feature type="transmembrane region" description="Helical" evidence="9">
    <location>
        <begin position="12"/>
        <end position="32"/>
    </location>
</feature>
<organism evidence="11 12">
    <name type="scientific">Kibdelosporangium banguiense</name>
    <dbReference type="NCBI Taxonomy" id="1365924"/>
    <lineage>
        <taxon>Bacteria</taxon>
        <taxon>Bacillati</taxon>
        <taxon>Actinomycetota</taxon>
        <taxon>Actinomycetes</taxon>
        <taxon>Pseudonocardiales</taxon>
        <taxon>Pseudonocardiaceae</taxon>
        <taxon>Kibdelosporangium</taxon>
    </lineage>
</organism>
<dbReference type="PROSITE" id="PS00216">
    <property type="entry name" value="SUGAR_TRANSPORT_1"/>
    <property type="match status" value="1"/>
</dbReference>
<dbReference type="EMBL" id="JAGINW010000001">
    <property type="protein sequence ID" value="MBP2319951.1"/>
    <property type="molecule type" value="Genomic_DNA"/>
</dbReference>
<feature type="transmembrane region" description="Helical" evidence="9">
    <location>
        <begin position="165"/>
        <end position="185"/>
    </location>
</feature>
<evidence type="ECO:0000259" key="10">
    <source>
        <dbReference type="PROSITE" id="PS50850"/>
    </source>
</evidence>
<dbReference type="Proteomes" id="UP001519332">
    <property type="component" value="Unassembled WGS sequence"/>
</dbReference>
<comment type="subcellular location">
    <subcellularLocation>
        <location evidence="1">Cell membrane</location>
        <topology evidence="1">Multi-pass membrane protein</topology>
    </subcellularLocation>
</comment>
<evidence type="ECO:0000256" key="2">
    <source>
        <dbReference type="ARBA" id="ARBA00006236"/>
    </source>
</evidence>
<dbReference type="NCBIfam" id="TIGR00710">
    <property type="entry name" value="efflux_Bcr_CflA"/>
    <property type="match status" value="1"/>
</dbReference>
<evidence type="ECO:0000256" key="9">
    <source>
        <dbReference type="SAM" id="Phobius"/>
    </source>
</evidence>
<feature type="transmembrane region" description="Helical" evidence="9">
    <location>
        <begin position="307"/>
        <end position="327"/>
    </location>
</feature>
<dbReference type="InterPro" id="IPR004812">
    <property type="entry name" value="Efflux_drug-R_Bcr/CmlA"/>
</dbReference>
<feature type="domain" description="Major facilitator superfamily (MFS) profile" evidence="10">
    <location>
        <begin position="11"/>
        <end position="393"/>
    </location>
</feature>
<keyword evidence="12" id="KW-1185">Reference proteome</keyword>
<feature type="transmembrane region" description="Helical" evidence="9">
    <location>
        <begin position="367"/>
        <end position="388"/>
    </location>
</feature>
<name>A0ABS4T654_9PSEU</name>
<dbReference type="InterPro" id="IPR036259">
    <property type="entry name" value="MFS_trans_sf"/>
</dbReference>
<evidence type="ECO:0000256" key="7">
    <source>
        <dbReference type="ARBA" id="ARBA00023136"/>
    </source>
</evidence>
<accession>A0ABS4T654</accession>
<feature type="transmembrane region" description="Helical" evidence="9">
    <location>
        <begin position="281"/>
        <end position="301"/>
    </location>
</feature>
<comment type="similarity">
    <text evidence="2">Belongs to the major facilitator superfamily. Bcr/CmlA family.</text>
</comment>
<dbReference type="PROSITE" id="PS50850">
    <property type="entry name" value="MFS"/>
    <property type="match status" value="1"/>
</dbReference>
<protein>
    <submittedName>
        <fullName evidence="11">DHA1 family bicyclomycin/chloramphenicol resistance-like MFS transporter</fullName>
    </submittedName>
</protein>
<gene>
    <name evidence="11" type="ORF">JOF56_000336</name>
</gene>
<evidence type="ECO:0000256" key="5">
    <source>
        <dbReference type="ARBA" id="ARBA00022692"/>
    </source>
</evidence>
<comment type="caution">
    <text evidence="11">The sequence shown here is derived from an EMBL/GenBank/DDBJ whole genome shotgun (WGS) entry which is preliminary data.</text>
</comment>
<evidence type="ECO:0000256" key="1">
    <source>
        <dbReference type="ARBA" id="ARBA00004651"/>
    </source>
</evidence>
<feature type="transmembrane region" description="Helical" evidence="9">
    <location>
        <begin position="253"/>
        <end position="274"/>
    </location>
</feature>
<evidence type="ECO:0000256" key="8">
    <source>
        <dbReference type="SAM" id="MobiDB-lite"/>
    </source>
</evidence>
<feature type="transmembrane region" description="Helical" evidence="9">
    <location>
        <begin position="135"/>
        <end position="153"/>
    </location>
</feature>
<feature type="compositionally biased region" description="Basic and acidic residues" evidence="8">
    <location>
        <begin position="393"/>
        <end position="402"/>
    </location>
</feature>
<feature type="region of interest" description="Disordered" evidence="8">
    <location>
        <begin position="393"/>
        <end position="433"/>
    </location>
</feature>
<dbReference type="PANTHER" id="PTHR42718:SF9">
    <property type="entry name" value="MAJOR FACILITATOR SUPERFAMILY MULTIDRUG TRANSPORTER MFSC"/>
    <property type="match status" value="1"/>
</dbReference>
<keyword evidence="3" id="KW-0813">Transport</keyword>
<dbReference type="CDD" id="cd17320">
    <property type="entry name" value="MFS_MdfA_MDR_like"/>
    <property type="match status" value="1"/>
</dbReference>
<keyword evidence="7 9" id="KW-0472">Membrane</keyword>
<dbReference type="InterPro" id="IPR005829">
    <property type="entry name" value="Sugar_transporter_CS"/>
</dbReference>
<dbReference type="PANTHER" id="PTHR42718">
    <property type="entry name" value="MAJOR FACILITATOR SUPERFAMILY MULTIDRUG TRANSPORTER MFSC"/>
    <property type="match status" value="1"/>
</dbReference>
<sequence length="433" mass="44375">MHVTAPGKVRAALILGALSAFAPLSIDMYLPAFPAMTGQLSATASEIQLTLTTFVVSLAIGQAIAGPLSDSFGRRRPLVAGLVLYAVASVACAFAPSAYVLVVLRFLQGLGAAAGIVIARAVVRDLFSGIAMARFFSRLMLVAGLAPILAPVLGGELLRFTSWRGIFVVLSVFGVVLLLSTLLGLPETLPATRRQPARVGGVLRSYGSLLRDRVFVGYAMTAALLFAALFAYISGSTFVLQEVYGLTPQQFSLVFGANAVGIMIAGQLSGWLVGRFSSRRLVTIGLVIALVGGAGLVAMTVAGLGLIAILVPLFLIVSSIGIVMPNATALGLADQADNAGAASALIGITQFLVGGISAPLVGAGSGALPMAIVMAALSVLSTLTYAVLTRDKADRQKDDHSTGDQGGAQPATRTGQHPADETAATGEQQLPAC</sequence>
<feature type="transmembrane region" description="Helical" evidence="9">
    <location>
        <begin position="339"/>
        <end position="361"/>
    </location>
</feature>
<dbReference type="InterPro" id="IPR020846">
    <property type="entry name" value="MFS_dom"/>
</dbReference>
<feature type="transmembrane region" description="Helical" evidence="9">
    <location>
        <begin position="78"/>
        <end position="100"/>
    </location>
</feature>
<evidence type="ECO:0000313" key="11">
    <source>
        <dbReference type="EMBL" id="MBP2319951.1"/>
    </source>
</evidence>
<dbReference type="Gene3D" id="1.20.1720.10">
    <property type="entry name" value="Multidrug resistance protein D"/>
    <property type="match status" value="1"/>
</dbReference>
<dbReference type="SUPFAM" id="SSF103473">
    <property type="entry name" value="MFS general substrate transporter"/>
    <property type="match status" value="1"/>
</dbReference>
<keyword evidence="5 9" id="KW-0812">Transmembrane</keyword>
<dbReference type="RefSeq" id="WP_209633683.1">
    <property type="nucleotide sequence ID" value="NZ_JAGINW010000001.1"/>
</dbReference>
<keyword evidence="6 9" id="KW-1133">Transmembrane helix</keyword>
<feature type="transmembrane region" description="Helical" evidence="9">
    <location>
        <begin position="106"/>
        <end position="123"/>
    </location>
</feature>
<evidence type="ECO:0000256" key="6">
    <source>
        <dbReference type="ARBA" id="ARBA00022989"/>
    </source>
</evidence>
<dbReference type="Pfam" id="PF07690">
    <property type="entry name" value="MFS_1"/>
    <property type="match status" value="1"/>
</dbReference>
<evidence type="ECO:0000256" key="4">
    <source>
        <dbReference type="ARBA" id="ARBA00022475"/>
    </source>
</evidence>
<evidence type="ECO:0000256" key="3">
    <source>
        <dbReference type="ARBA" id="ARBA00022448"/>
    </source>
</evidence>
<feature type="transmembrane region" description="Helical" evidence="9">
    <location>
        <begin position="214"/>
        <end position="233"/>
    </location>
</feature>
<keyword evidence="4" id="KW-1003">Cell membrane</keyword>